<evidence type="ECO:0000313" key="4">
    <source>
        <dbReference type="Proteomes" id="UP000324897"/>
    </source>
</evidence>
<dbReference type="Gene3D" id="1.20.1280.50">
    <property type="match status" value="1"/>
</dbReference>
<dbReference type="Proteomes" id="UP000324897">
    <property type="component" value="Chromosome 3"/>
</dbReference>
<dbReference type="PANTHER" id="PTHR38926">
    <property type="entry name" value="F-BOX DOMAIN CONTAINING PROTEIN, EXPRESSED"/>
    <property type="match status" value="1"/>
</dbReference>
<name>A0A5J9TJC5_9POAL</name>
<accession>A0A5J9TJC5</accession>
<dbReference type="PROSITE" id="PS50181">
    <property type="entry name" value="FBOX"/>
    <property type="match status" value="1"/>
</dbReference>
<comment type="caution">
    <text evidence="3">The sequence shown here is derived from an EMBL/GenBank/DDBJ whole genome shotgun (WGS) entry which is preliminary data.</text>
</comment>
<keyword evidence="4" id="KW-1185">Reference proteome</keyword>
<dbReference type="Gramene" id="TVU10771">
    <property type="protein sequence ID" value="TVU10771"/>
    <property type="gene ID" value="EJB05_44318"/>
</dbReference>
<feature type="domain" description="F-box" evidence="2">
    <location>
        <begin position="57"/>
        <end position="105"/>
    </location>
</feature>
<dbReference type="SUPFAM" id="SSF81383">
    <property type="entry name" value="F-box domain"/>
    <property type="match status" value="1"/>
</dbReference>
<evidence type="ECO:0000313" key="3">
    <source>
        <dbReference type="EMBL" id="TVU10771.1"/>
    </source>
</evidence>
<evidence type="ECO:0000259" key="2">
    <source>
        <dbReference type="PROSITE" id="PS50181"/>
    </source>
</evidence>
<organism evidence="3 4">
    <name type="scientific">Eragrostis curvula</name>
    <name type="common">weeping love grass</name>
    <dbReference type="NCBI Taxonomy" id="38414"/>
    <lineage>
        <taxon>Eukaryota</taxon>
        <taxon>Viridiplantae</taxon>
        <taxon>Streptophyta</taxon>
        <taxon>Embryophyta</taxon>
        <taxon>Tracheophyta</taxon>
        <taxon>Spermatophyta</taxon>
        <taxon>Magnoliopsida</taxon>
        <taxon>Liliopsida</taxon>
        <taxon>Poales</taxon>
        <taxon>Poaceae</taxon>
        <taxon>PACMAD clade</taxon>
        <taxon>Chloridoideae</taxon>
        <taxon>Eragrostideae</taxon>
        <taxon>Eragrostidinae</taxon>
        <taxon>Eragrostis</taxon>
    </lineage>
</organism>
<feature type="non-terminal residue" evidence="3">
    <location>
        <position position="1"/>
    </location>
</feature>
<gene>
    <name evidence="3" type="ORF">EJB05_44318</name>
</gene>
<dbReference type="InterPro" id="IPR001810">
    <property type="entry name" value="F-box_dom"/>
</dbReference>
<dbReference type="FunFam" id="1.20.1280.50:FF:000037">
    <property type="entry name" value="F-box protein SKIP19"/>
    <property type="match status" value="1"/>
</dbReference>
<sequence>MPSLAVRAPAAEAARPRRRRRRRQWRPLESSSMFCSLQLPESPAPAVTHHPISPPPTRDWAGLPPKLISSVFHRLDAVDIMLCADKVCRSWRRAAREEPELWRRIDTRGRAHLAARGLADLRKMAADALARSQG</sequence>
<protein>
    <recommendedName>
        <fullName evidence="2">F-box domain-containing protein</fullName>
    </recommendedName>
</protein>
<dbReference type="AlphaFoldDB" id="A0A5J9TJC5"/>
<feature type="compositionally biased region" description="Basic residues" evidence="1">
    <location>
        <begin position="16"/>
        <end position="25"/>
    </location>
</feature>
<evidence type="ECO:0000256" key="1">
    <source>
        <dbReference type="SAM" id="MobiDB-lite"/>
    </source>
</evidence>
<feature type="region of interest" description="Disordered" evidence="1">
    <location>
        <begin position="1"/>
        <end position="26"/>
    </location>
</feature>
<feature type="compositionally biased region" description="Low complexity" evidence="1">
    <location>
        <begin position="1"/>
        <end position="13"/>
    </location>
</feature>
<proteinExistence type="predicted"/>
<dbReference type="PANTHER" id="PTHR38926:SF2">
    <property type="entry name" value="F-BOX_LRR-REPEAT PROTEIN 21-RELATED"/>
    <property type="match status" value="1"/>
</dbReference>
<reference evidence="3 4" key="1">
    <citation type="journal article" date="2019" name="Sci. Rep.">
        <title>A high-quality genome of Eragrostis curvula grass provides insights into Poaceae evolution and supports new strategies to enhance forage quality.</title>
        <authorList>
            <person name="Carballo J."/>
            <person name="Santos B.A.C.M."/>
            <person name="Zappacosta D."/>
            <person name="Garbus I."/>
            <person name="Selva J.P."/>
            <person name="Gallo C.A."/>
            <person name="Diaz A."/>
            <person name="Albertini E."/>
            <person name="Caccamo M."/>
            <person name="Echenique V."/>
        </authorList>
    </citation>
    <scope>NUCLEOTIDE SEQUENCE [LARGE SCALE GENOMIC DNA]</scope>
    <source>
        <strain evidence="4">cv. Victoria</strain>
        <tissue evidence="3">Leaf</tissue>
    </source>
</reference>
<dbReference type="EMBL" id="RWGY01000039">
    <property type="protein sequence ID" value="TVU10771.1"/>
    <property type="molecule type" value="Genomic_DNA"/>
</dbReference>
<dbReference type="OrthoDB" id="695771at2759"/>
<dbReference type="SMART" id="SM00256">
    <property type="entry name" value="FBOX"/>
    <property type="match status" value="1"/>
</dbReference>
<dbReference type="InterPro" id="IPR036047">
    <property type="entry name" value="F-box-like_dom_sf"/>
</dbReference>
<dbReference type="Pfam" id="PF12937">
    <property type="entry name" value="F-box-like"/>
    <property type="match status" value="1"/>
</dbReference>